<dbReference type="NCBIfam" id="TIGR01488">
    <property type="entry name" value="HAD-SF-IB"/>
    <property type="match status" value="1"/>
</dbReference>
<dbReference type="Proteomes" id="UP000230935">
    <property type="component" value="Unassembled WGS sequence"/>
</dbReference>
<evidence type="ECO:0000313" key="2">
    <source>
        <dbReference type="Proteomes" id="UP000230935"/>
    </source>
</evidence>
<dbReference type="NCBIfam" id="TIGR01490">
    <property type="entry name" value="HAD-SF-IB-hyp1"/>
    <property type="match status" value="1"/>
</dbReference>
<dbReference type="GO" id="GO:0016787">
    <property type="term" value="F:hydrolase activity"/>
    <property type="evidence" value="ECO:0007669"/>
    <property type="project" value="UniProtKB-KW"/>
</dbReference>
<organism evidence="1 2">
    <name type="scientific">Candidatus Buchananbacteria bacterium CG10_big_fil_rev_8_21_14_0_10_42_9</name>
    <dbReference type="NCBI Taxonomy" id="1974526"/>
    <lineage>
        <taxon>Bacteria</taxon>
        <taxon>Candidatus Buchananiibacteriota</taxon>
    </lineage>
</organism>
<dbReference type="InterPro" id="IPR023214">
    <property type="entry name" value="HAD_sf"/>
</dbReference>
<dbReference type="InterPro" id="IPR006385">
    <property type="entry name" value="HAD_hydro_SerB1"/>
</dbReference>
<dbReference type="AlphaFoldDB" id="A0A2H0W2D1"/>
<keyword evidence="1" id="KW-0378">Hydrolase</keyword>
<comment type="caution">
    <text evidence="1">The sequence shown here is derived from an EMBL/GenBank/DDBJ whole genome shotgun (WGS) entry which is preliminary data.</text>
</comment>
<dbReference type="InterPro" id="IPR050582">
    <property type="entry name" value="HAD-like_SerB"/>
</dbReference>
<evidence type="ECO:0000313" key="1">
    <source>
        <dbReference type="EMBL" id="PIS05523.1"/>
    </source>
</evidence>
<gene>
    <name evidence="1" type="ORF">COT81_00725</name>
</gene>
<dbReference type="EMBL" id="PEZZ01000004">
    <property type="protein sequence ID" value="PIS05523.1"/>
    <property type="molecule type" value="Genomic_DNA"/>
</dbReference>
<dbReference type="InterPro" id="IPR036412">
    <property type="entry name" value="HAD-like_sf"/>
</dbReference>
<protein>
    <submittedName>
        <fullName evidence="1">HAD-IB family hydrolase</fullName>
    </submittedName>
</protein>
<dbReference type="SUPFAM" id="SSF56784">
    <property type="entry name" value="HAD-like"/>
    <property type="match status" value="1"/>
</dbReference>
<sequence>MAARKEVKLAAFDIDGTIFRSHLFIELIRAFVREGVFPKTAQKEVEIEYTAWLNRTGSFVDYNNKLIEIYLRYIKNKTYASVFNVAKKVVAIYKDRDYVYTRNLIKDLKKKGYYILAISGSPNFIVKQYADYKGFDTYYGTVLEVQKGKFTGRIFSEDTYLNKDKVLEDFISWSKLPVNLSKSIGVGDTESDIPMLKLVGQPIAFNPNRALADYAKTHGWPIVVERKDVIYELKNYIFK</sequence>
<name>A0A2H0W2D1_9BACT</name>
<accession>A0A2H0W2D1</accession>
<dbReference type="Gene3D" id="1.20.1440.100">
    <property type="entry name" value="SG protein - dephosphorylation function"/>
    <property type="match status" value="1"/>
</dbReference>
<proteinExistence type="predicted"/>
<dbReference type="PANTHER" id="PTHR43344">
    <property type="entry name" value="PHOSPHOSERINE PHOSPHATASE"/>
    <property type="match status" value="1"/>
</dbReference>
<reference evidence="2" key="1">
    <citation type="submission" date="2017-09" db="EMBL/GenBank/DDBJ databases">
        <title>Depth-based differentiation of microbial function through sediment-hosted aquifers and enrichment of novel symbionts in the deep terrestrial subsurface.</title>
        <authorList>
            <person name="Probst A.J."/>
            <person name="Ladd B."/>
            <person name="Jarett J.K."/>
            <person name="Geller-Mcgrath D.E."/>
            <person name="Sieber C.M.K."/>
            <person name="Emerson J.B."/>
            <person name="Anantharaman K."/>
            <person name="Thomas B.C."/>
            <person name="Malmstrom R."/>
            <person name="Stieglmeier M."/>
            <person name="Klingl A."/>
            <person name="Woyke T."/>
            <person name="Ryan C.M."/>
            <person name="Banfield J.F."/>
        </authorList>
    </citation>
    <scope>NUCLEOTIDE SEQUENCE [LARGE SCALE GENOMIC DNA]</scope>
</reference>
<dbReference type="Gene3D" id="3.40.50.1000">
    <property type="entry name" value="HAD superfamily/HAD-like"/>
    <property type="match status" value="1"/>
</dbReference>
<dbReference type="Pfam" id="PF12710">
    <property type="entry name" value="HAD"/>
    <property type="match status" value="1"/>
</dbReference>